<name>A0A7K1VAA9_9NOCA</name>
<evidence type="ECO:0000313" key="2">
    <source>
        <dbReference type="EMBL" id="MVU83048.1"/>
    </source>
</evidence>
<organism evidence="2 3">
    <name type="scientific">Nocardia terrae</name>
    <dbReference type="NCBI Taxonomy" id="2675851"/>
    <lineage>
        <taxon>Bacteria</taxon>
        <taxon>Bacillati</taxon>
        <taxon>Actinomycetota</taxon>
        <taxon>Actinomycetes</taxon>
        <taxon>Mycobacteriales</taxon>
        <taxon>Nocardiaceae</taxon>
        <taxon>Nocardia</taxon>
    </lineage>
</organism>
<comment type="caution">
    <text evidence="2">The sequence shown here is derived from an EMBL/GenBank/DDBJ whole genome shotgun (WGS) entry which is preliminary data.</text>
</comment>
<evidence type="ECO:0000259" key="1">
    <source>
        <dbReference type="PROSITE" id="PS50943"/>
    </source>
</evidence>
<dbReference type="GO" id="GO:0003677">
    <property type="term" value="F:DNA binding"/>
    <property type="evidence" value="ECO:0007669"/>
    <property type="project" value="InterPro"/>
</dbReference>
<sequence length="292" mass="33007">MVMSKRSSNLPRRQLGRYLRELRQQCGLSIVQAAKLAERSSGSLQRLETGATDRIQPSDIEELCRIYDAPDYVEPLKGLAQQSNVKSWWHEYGDVIPASFNVYVGLESAAERLTIYRPDMVSGLFQIPEYARTLDHTYFPWESPTAIERRVNLRIRRQSLITRKRKPATVRLVIDEAALRRMVGGPKVMAAQLRHLAGLPSNVTVQILPAAVGFPLGVSPGPFTILDFAVDEDGEPEEPTVVYVESYMGAMYFEMRDTVDQYRTAFGTLERVALNPADSRNLLRRLAKEYSA</sequence>
<dbReference type="SMART" id="SM00530">
    <property type="entry name" value="HTH_XRE"/>
    <property type="match status" value="1"/>
</dbReference>
<dbReference type="InterPro" id="IPR001387">
    <property type="entry name" value="Cro/C1-type_HTH"/>
</dbReference>
<dbReference type="Proteomes" id="UP000466794">
    <property type="component" value="Unassembled WGS sequence"/>
</dbReference>
<evidence type="ECO:0000313" key="3">
    <source>
        <dbReference type="Proteomes" id="UP000466794"/>
    </source>
</evidence>
<dbReference type="Pfam" id="PF19054">
    <property type="entry name" value="DUF5753"/>
    <property type="match status" value="1"/>
</dbReference>
<proteinExistence type="predicted"/>
<keyword evidence="3" id="KW-1185">Reference proteome</keyword>
<dbReference type="Gene3D" id="1.10.260.40">
    <property type="entry name" value="lambda repressor-like DNA-binding domains"/>
    <property type="match status" value="1"/>
</dbReference>
<protein>
    <submittedName>
        <fullName evidence="2">Helix-turn-helix domain-containing protein</fullName>
    </submittedName>
</protein>
<feature type="domain" description="HTH cro/C1-type" evidence="1">
    <location>
        <begin position="19"/>
        <end position="73"/>
    </location>
</feature>
<dbReference type="Pfam" id="PF13560">
    <property type="entry name" value="HTH_31"/>
    <property type="match status" value="1"/>
</dbReference>
<dbReference type="CDD" id="cd00093">
    <property type="entry name" value="HTH_XRE"/>
    <property type="match status" value="1"/>
</dbReference>
<dbReference type="PROSITE" id="PS50943">
    <property type="entry name" value="HTH_CROC1"/>
    <property type="match status" value="1"/>
</dbReference>
<reference evidence="2 3" key="1">
    <citation type="submission" date="2019-12" db="EMBL/GenBank/DDBJ databases">
        <title>Nocardia sp. nov. ET3-3 isolated from soil.</title>
        <authorList>
            <person name="Kanchanasin P."/>
            <person name="Tanasupawat S."/>
            <person name="Yuki M."/>
            <person name="Kudo T."/>
        </authorList>
    </citation>
    <scope>NUCLEOTIDE SEQUENCE [LARGE SCALE GENOMIC DNA]</scope>
    <source>
        <strain evidence="2 3">ET3-3</strain>
    </source>
</reference>
<dbReference type="AlphaFoldDB" id="A0A7K1VAA9"/>
<dbReference type="InterPro" id="IPR010982">
    <property type="entry name" value="Lambda_DNA-bd_dom_sf"/>
</dbReference>
<dbReference type="InterPro" id="IPR043917">
    <property type="entry name" value="DUF5753"/>
</dbReference>
<dbReference type="SUPFAM" id="SSF47413">
    <property type="entry name" value="lambda repressor-like DNA-binding domains"/>
    <property type="match status" value="1"/>
</dbReference>
<gene>
    <name evidence="2" type="ORF">GPX89_38150</name>
</gene>
<dbReference type="EMBL" id="WRPP01000011">
    <property type="protein sequence ID" value="MVU83048.1"/>
    <property type="molecule type" value="Genomic_DNA"/>
</dbReference>
<accession>A0A7K1VAA9</accession>